<evidence type="ECO:0008006" key="3">
    <source>
        <dbReference type="Google" id="ProtNLM"/>
    </source>
</evidence>
<dbReference type="Proteomes" id="UP000028607">
    <property type="component" value="Unassembled WGS sequence"/>
</dbReference>
<dbReference type="RefSeq" id="WP_051855546.1">
    <property type="nucleotide sequence ID" value="NZ_AQRC01000004.1"/>
</dbReference>
<protein>
    <recommendedName>
        <fullName evidence="3">Antifreeze protein</fullName>
    </recommendedName>
</protein>
<dbReference type="PATRIC" id="fig|1317124.6.peg.1324"/>
<dbReference type="eggNOG" id="ENOG5033AA4">
    <property type="taxonomic scope" value="Bacteria"/>
</dbReference>
<accession>A0A085TY00</accession>
<evidence type="ECO:0000313" key="2">
    <source>
        <dbReference type="Proteomes" id="UP000028607"/>
    </source>
</evidence>
<dbReference type="AlphaFoldDB" id="A0A085TY00"/>
<dbReference type="OrthoDB" id="7869201at2"/>
<comment type="caution">
    <text evidence="1">The sequence shown here is derived from an EMBL/GenBank/DDBJ whole genome shotgun (WGS) entry which is preliminary data.</text>
</comment>
<reference evidence="1 2" key="2">
    <citation type="journal article" date="2015" name="Antonie Van Leeuwenhoek">
        <title>Thioclava indica sp. nov., isolated from surface seawater of the Indian Ocean.</title>
        <authorList>
            <person name="Liu Y."/>
            <person name="Lai Q."/>
            <person name="Du J."/>
            <person name="Xu H."/>
            <person name="Jiang L."/>
            <person name="Shao Z."/>
        </authorList>
    </citation>
    <scope>NUCLEOTIDE SEQUENCE [LARGE SCALE GENOMIC DNA]</scope>
    <source>
        <strain evidence="1 2">13D2W-2</strain>
    </source>
</reference>
<dbReference type="EMBL" id="AQRC01000004">
    <property type="protein sequence ID" value="KFE35597.1"/>
    <property type="molecule type" value="Genomic_DNA"/>
</dbReference>
<sequence length="100" mass="10528">MDPLAFVRIGMEAARIGVEAQTVIAIRLAGLAGFWDLPPLEPFQMLSEKPVAAFEATEAATRALINGKGAHGALSASMAKIGRHTNANLKRLSARGSSWG</sequence>
<keyword evidence="2" id="KW-1185">Reference proteome</keyword>
<dbReference type="STRING" id="1317124.DW2_06533"/>
<gene>
    <name evidence="1" type="ORF">DW2_06533</name>
</gene>
<proteinExistence type="predicted"/>
<evidence type="ECO:0000313" key="1">
    <source>
        <dbReference type="EMBL" id="KFE35597.1"/>
    </source>
</evidence>
<reference evidence="2" key="1">
    <citation type="submission" date="2013-04" db="EMBL/GenBank/DDBJ databases">
        <title>Thioclava sp. 13D2W-2 Genome Sequencing.</title>
        <authorList>
            <person name="Lai Q."/>
            <person name="Li G."/>
            <person name="Shao Z."/>
        </authorList>
    </citation>
    <scope>NUCLEOTIDE SEQUENCE [LARGE SCALE GENOMIC DNA]</scope>
    <source>
        <strain evidence="2">13D2W-2</strain>
    </source>
</reference>
<organism evidence="1 2">
    <name type="scientific">Thioclava atlantica</name>
    <dbReference type="NCBI Taxonomy" id="1317124"/>
    <lineage>
        <taxon>Bacteria</taxon>
        <taxon>Pseudomonadati</taxon>
        <taxon>Pseudomonadota</taxon>
        <taxon>Alphaproteobacteria</taxon>
        <taxon>Rhodobacterales</taxon>
        <taxon>Paracoccaceae</taxon>
        <taxon>Thioclava</taxon>
    </lineage>
</organism>
<name>A0A085TY00_9RHOB</name>